<feature type="domain" description="Prokaryotic glutathione synthetase N-terminal" evidence="1">
    <location>
        <begin position="4"/>
        <end position="100"/>
    </location>
</feature>
<organism evidence="2">
    <name type="scientific">marine metagenome</name>
    <dbReference type="NCBI Taxonomy" id="408172"/>
    <lineage>
        <taxon>unclassified sequences</taxon>
        <taxon>metagenomes</taxon>
        <taxon>ecological metagenomes</taxon>
    </lineage>
</organism>
<proteinExistence type="predicted"/>
<evidence type="ECO:0000259" key="1">
    <source>
        <dbReference type="Pfam" id="PF02951"/>
    </source>
</evidence>
<evidence type="ECO:0000313" key="2">
    <source>
        <dbReference type="EMBL" id="SVB90297.1"/>
    </source>
</evidence>
<gene>
    <name evidence="2" type="ORF">METZ01_LOCUS243151</name>
</gene>
<name>A0A382HTR9_9ZZZZ</name>
<dbReference type="Gene3D" id="3.40.50.20">
    <property type="match status" value="1"/>
</dbReference>
<dbReference type="GO" id="GO:0004363">
    <property type="term" value="F:glutathione synthase activity"/>
    <property type="evidence" value="ECO:0007669"/>
    <property type="project" value="InterPro"/>
</dbReference>
<protein>
    <recommendedName>
        <fullName evidence="1">Prokaryotic glutathione synthetase N-terminal domain-containing protein</fullName>
    </recommendedName>
</protein>
<dbReference type="EMBL" id="UINC01063067">
    <property type="protein sequence ID" value="SVB90297.1"/>
    <property type="molecule type" value="Genomic_DNA"/>
</dbReference>
<dbReference type="Pfam" id="PF02951">
    <property type="entry name" value="GSH-S_N"/>
    <property type="match status" value="1"/>
</dbReference>
<dbReference type="InterPro" id="IPR016185">
    <property type="entry name" value="PreATP-grasp_dom_sf"/>
</dbReference>
<accession>A0A382HTR9</accession>
<reference evidence="2" key="1">
    <citation type="submission" date="2018-05" db="EMBL/GenBank/DDBJ databases">
        <authorList>
            <person name="Lanie J.A."/>
            <person name="Ng W.-L."/>
            <person name="Kazmierczak K.M."/>
            <person name="Andrzejewski T.M."/>
            <person name="Davidsen T.M."/>
            <person name="Wayne K.J."/>
            <person name="Tettelin H."/>
            <person name="Glass J.I."/>
            <person name="Rusch D."/>
            <person name="Podicherti R."/>
            <person name="Tsui H.-C.T."/>
            <person name="Winkler M.E."/>
        </authorList>
    </citation>
    <scope>NUCLEOTIDE SEQUENCE</scope>
</reference>
<dbReference type="AlphaFoldDB" id="A0A382HTR9"/>
<sequence>MSSIRVGVVMDPIAGITPAKDSTFAMLLAAQERGHDLHYFEQIDLRLLNGEALGNGRKLRVTDDQDRWFKLGPVTKISLAEFDVLLMRKDPPFDTEYIYT</sequence>
<dbReference type="InterPro" id="IPR004215">
    <property type="entry name" value="GSHS_N"/>
</dbReference>
<dbReference type="SUPFAM" id="SSF52440">
    <property type="entry name" value="PreATP-grasp domain"/>
    <property type="match status" value="1"/>
</dbReference>
<feature type="non-terminal residue" evidence="2">
    <location>
        <position position="100"/>
    </location>
</feature>